<keyword evidence="5" id="KW-0687">Ribonucleoprotein</keyword>
<comment type="caution">
    <text evidence="9">The sequence shown here is derived from an EMBL/GenBank/DDBJ whole genome shotgun (WGS) entry which is preliminary data.</text>
</comment>
<dbReference type="EMBL" id="DSDY01000130">
    <property type="protein sequence ID" value="HDS10789.1"/>
    <property type="molecule type" value="Genomic_DNA"/>
</dbReference>
<reference evidence="9" key="1">
    <citation type="journal article" date="2020" name="mSystems">
        <title>Genome- and Community-Level Interaction Insights into Carbon Utilization and Element Cycling Functions of Hydrothermarchaeota in Hydrothermal Sediment.</title>
        <authorList>
            <person name="Zhou Z."/>
            <person name="Liu Y."/>
            <person name="Xu W."/>
            <person name="Pan J."/>
            <person name="Luo Z.H."/>
            <person name="Li M."/>
        </authorList>
    </citation>
    <scope>NUCLEOTIDE SEQUENCE [LARGE SCALE GENOMIC DNA]</scope>
    <source>
        <strain evidence="9">SpSt-123</strain>
    </source>
</reference>
<evidence type="ECO:0000256" key="3">
    <source>
        <dbReference type="ARBA" id="ARBA00022884"/>
    </source>
</evidence>
<evidence type="ECO:0000256" key="8">
    <source>
        <dbReference type="SAM" id="MobiDB-lite"/>
    </source>
</evidence>
<evidence type="ECO:0000256" key="4">
    <source>
        <dbReference type="ARBA" id="ARBA00022980"/>
    </source>
</evidence>
<dbReference type="Gene3D" id="2.40.30.10">
    <property type="entry name" value="Translation factors"/>
    <property type="match status" value="1"/>
</dbReference>
<sequence length="338" mass="37391">MGHRKKSAPRRGSLGVRPRKRAEDIVPRIRSFPQIALSKIAPLAFLGYKVGMTHAFMVDPVPTSPSYGKEIFVPVTFIETPPMIIAGLRVYGRNPELGRFVLGEAWASREVLEKANITRLIKNFDPPSIDEAAGRIEPLLEKAVDVRALLLSVPNLAGGVSQKKPFLVEVALSQAPVKAKYDYLKSMLGSQVRISNIFSPGMLIDVIGVTRGRGFQGVVKRFGVKELPRWHKHRKASRTVASRGSQVGALSTTPQAGQMGYHRRTEFNKLVLMVGSAEQAPSYNPPGGWKNYGLIRSDFIVLKGSVMGTKKRPLILRFPIRPPASFKPLQVKLSYIYL</sequence>
<dbReference type="Gene3D" id="4.10.960.10">
    <property type="entry name" value="Ribosomal protein L3, domain 3"/>
    <property type="match status" value="1"/>
</dbReference>
<feature type="compositionally biased region" description="Polar residues" evidence="8">
    <location>
        <begin position="239"/>
        <end position="255"/>
    </location>
</feature>
<dbReference type="PROSITE" id="PS00474">
    <property type="entry name" value="RIBOSOMAL_L3"/>
    <property type="match status" value="1"/>
</dbReference>
<dbReference type="InterPro" id="IPR019926">
    <property type="entry name" value="Ribosomal_uL3_CS"/>
</dbReference>
<evidence type="ECO:0000256" key="5">
    <source>
        <dbReference type="ARBA" id="ARBA00023274"/>
    </source>
</evidence>
<protein>
    <recommendedName>
        <fullName evidence="6 7">50S ribosomal protein L3</fullName>
    </recommendedName>
</protein>
<accession>A0A7C1I7P7</accession>
<dbReference type="InterPro" id="IPR045077">
    <property type="entry name" value="L3_arc_euk"/>
</dbReference>
<dbReference type="Pfam" id="PF00297">
    <property type="entry name" value="Ribosomal_L3"/>
    <property type="match status" value="1"/>
</dbReference>
<dbReference type="PANTHER" id="PTHR11363:SF5">
    <property type="entry name" value="LARGE RIBOSOMAL SUBUNIT PROTEIN UL3"/>
    <property type="match status" value="1"/>
</dbReference>
<dbReference type="InterPro" id="IPR019928">
    <property type="entry name" value="Ribosomal_uL3_arc"/>
</dbReference>
<dbReference type="GO" id="GO:0003735">
    <property type="term" value="F:structural constituent of ribosome"/>
    <property type="evidence" value="ECO:0007669"/>
    <property type="project" value="UniProtKB-UniRule"/>
</dbReference>
<feature type="region of interest" description="Disordered" evidence="8">
    <location>
        <begin position="233"/>
        <end position="255"/>
    </location>
</feature>
<name>A0A7C1I7P7_9CREN</name>
<keyword evidence="4 9" id="KW-0689">Ribosomal protein</keyword>
<keyword evidence="2" id="KW-0699">rRNA-binding</keyword>
<dbReference type="GO" id="GO:0019843">
    <property type="term" value="F:rRNA binding"/>
    <property type="evidence" value="ECO:0007669"/>
    <property type="project" value="UniProtKB-KW"/>
</dbReference>
<comment type="similarity">
    <text evidence="1">Belongs to the universal ribosomal protein uL3 family.</text>
</comment>
<keyword evidence="3" id="KW-0694">RNA-binding</keyword>
<organism evidence="9">
    <name type="scientific">Fervidicoccus fontis</name>
    <dbReference type="NCBI Taxonomy" id="683846"/>
    <lineage>
        <taxon>Archaea</taxon>
        <taxon>Thermoproteota</taxon>
        <taxon>Thermoprotei</taxon>
        <taxon>Fervidicoccales</taxon>
        <taxon>Fervidicoccaceae</taxon>
        <taxon>Fervidicoccus</taxon>
    </lineage>
</organism>
<dbReference type="PANTHER" id="PTHR11363">
    <property type="entry name" value="60S RIBOSOMAL PROTEIN L3-RELATED"/>
    <property type="match status" value="1"/>
</dbReference>
<dbReference type="InterPro" id="IPR009000">
    <property type="entry name" value="Transl_B-barrel_sf"/>
</dbReference>
<dbReference type="NCBIfam" id="TIGR03626">
    <property type="entry name" value="L3_arch"/>
    <property type="match status" value="1"/>
</dbReference>
<dbReference type="InterPro" id="IPR000597">
    <property type="entry name" value="Ribosomal_uL3"/>
</dbReference>
<dbReference type="InterPro" id="IPR044892">
    <property type="entry name" value="Ribosomal_L3_dom_3_arc_sf"/>
</dbReference>
<proteinExistence type="inferred from homology"/>
<evidence type="ECO:0000256" key="6">
    <source>
        <dbReference type="ARBA" id="ARBA00035457"/>
    </source>
</evidence>
<evidence type="ECO:0000313" key="9">
    <source>
        <dbReference type="EMBL" id="HDS10789.1"/>
    </source>
</evidence>
<dbReference type="GO" id="GO:0022625">
    <property type="term" value="C:cytosolic large ribosomal subunit"/>
    <property type="evidence" value="ECO:0007669"/>
    <property type="project" value="UniProtKB-UniRule"/>
</dbReference>
<dbReference type="AlphaFoldDB" id="A0A7C1I7P7"/>
<evidence type="ECO:0000256" key="1">
    <source>
        <dbReference type="ARBA" id="ARBA00006540"/>
    </source>
</evidence>
<evidence type="ECO:0000256" key="7">
    <source>
        <dbReference type="NCBIfam" id="TIGR03626"/>
    </source>
</evidence>
<gene>
    <name evidence="9" type="ORF">ENO04_04145</name>
</gene>
<dbReference type="NCBIfam" id="NF003261">
    <property type="entry name" value="PRK04231.1"/>
    <property type="match status" value="1"/>
</dbReference>
<dbReference type="SUPFAM" id="SSF50447">
    <property type="entry name" value="Translation proteins"/>
    <property type="match status" value="1"/>
</dbReference>
<dbReference type="GO" id="GO:0006412">
    <property type="term" value="P:translation"/>
    <property type="evidence" value="ECO:0007669"/>
    <property type="project" value="UniProtKB-UniRule"/>
</dbReference>
<evidence type="ECO:0000256" key="2">
    <source>
        <dbReference type="ARBA" id="ARBA00022730"/>
    </source>
</evidence>
<dbReference type="Gene3D" id="3.30.1430.10">
    <property type="match status" value="1"/>
</dbReference>